<dbReference type="EMBL" id="CM008053">
    <property type="protein sequence ID" value="PVH34509.1"/>
    <property type="molecule type" value="Genomic_DNA"/>
</dbReference>
<dbReference type="InterPro" id="IPR055414">
    <property type="entry name" value="LRR_R13L4/SHOC2-like"/>
</dbReference>
<evidence type="ECO:0000313" key="4">
    <source>
        <dbReference type="EMBL" id="PVH34513.1"/>
    </source>
</evidence>
<keyword evidence="1" id="KW-0677">Repeat</keyword>
<reference evidence="4" key="1">
    <citation type="submission" date="2018-04" db="EMBL/GenBank/DDBJ databases">
        <title>WGS assembly of Panicum hallii.</title>
        <authorList>
            <person name="Lovell J."/>
            <person name="Jenkins J."/>
            <person name="Lowry D."/>
            <person name="Mamidi S."/>
            <person name="Sreedasyam A."/>
            <person name="Weng X."/>
            <person name="Barry K."/>
            <person name="Bonette J."/>
            <person name="Campitelli B."/>
            <person name="Daum C."/>
            <person name="Gordon S."/>
            <person name="Gould B."/>
            <person name="Lipzen A."/>
            <person name="Macqueen A."/>
            <person name="Palacio-Mejia J."/>
            <person name="Plott C."/>
            <person name="Shakirov E."/>
            <person name="Shu S."/>
            <person name="Yoshinaga Y."/>
            <person name="Zane M."/>
            <person name="Rokhsar D."/>
            <person name="Grimwood J."/>
            <person name="Schmutz J."/>
            <person name="Juenger T."/>
        </authorList>
    </citation>
    <scope>NUCLEOTIDE SEQUENCE [LARGE SCALE GENOMIC DNA]</scope>
    <source>
        <strain evidence="4">FIL2</strain>
    </source>
</reference>
<dbReference type="Proteomes" id="UP000243499">
    <property type="component" value="Chromosome 8"/>
</dbReference>
<evidence type="ECO:0000259" key="2">
    <source>
        <dbReference type="Pfam" id="PF23598"/>
    </source>
</evidence>
<proteinExistence type="predicted"/>
<organism evidence="4">
    <name type="scientific">Panicum hallii</name>
    <dbReference type="NCBI Taxonomy" id="206008"/>
    <lineage>
        <taxon>Eukaryota</taxon>
        <taxon>Viridiplantae</taxon>
        <taxon>Streptophyta</taxon>
        <taxon>Embryophyta</taxon>
        <taxon>Tracheophyta</taxon>
        <taxon>Spermatophyta</taxon>
        <taxon>Magnoliopsida</taxon>
        <taxon>Liliopsida</taxon>
        <taxon>Poales</taxon>
        <taxon>Poaceae</taxon>
        <taxon>PACMAD clade</taxon>
        <taxon>Panicoideae</taxon>
        <taxon>Panicodae</taxon>
        <taxon>Paniceae</taxon>
        <taxon>Panicinae</taxon>
        <taxon>Panicum</taxon>
        <taxon>Panicum sect. Panicum</taxon>
    </lineage>
</organism>
<dbReference type="EMBL" id="CM008053">
    <property type="protein sequence ID" value="PVH34513.1"/>
    <property type="molecule type" value="Genomic_DNA"/>
</dbReference>
<dbReference type="AlphaFoldDB" id="A0A2T8IA20"/>
<evidence type="ECO:0000313" key="3">
    <source>
        <dbReference type="EMBL" id="PVH34509.1"/>
    </source>
</evidence>
<dbReference type="Pfam" id="PF23598">
    <property type="entry name" value="LRR_14"/>
    <property type="match status" value="1"/>
</dbReference>
<feature type="domain" description="Disease resistance R13L4/SHOC-2-like LRR" evidence="2">
    <location>
        <begin position="6"/>
        <end position="107"/>
    </location>
</feature>
<accession>A0A2T8IA20</accession>
<dbReference type="Gramene" id="PVH34509">
    <property type="protein sequence ID" value="PVH34509"/>
    <property type="gene ID" value="PAHAL_8G235500"/>
</dbReference>
<evidence type="ECO:0000256" key="1">
    <source>
        <dbReference type="ARBA" id="ARBA00022737"/>
    </source>
</evidence>
<gene>
    <name evidence="3" type="ORF">PAHAL_8G235500</name>
    <name evidence="4" type="ORF">PAHAL_8G235800</name>
</gene>
<sequence length="146" mass="16164">MSNLGILQGFVVGAGSFPCLVSCWFSRSVWPVVFQQEAMPRLRELRIWPLFYVREARGMASSDGGLDFGLGNLLSLQEVKIEILGAGATKEAAEQAMVPLTHVASIQMKNSKPEKRSASPHLQRLNWSTMDGTKQLEPYRNAAPCR</sequence>
<dbReference type="Gramene" id="PVH34513">
    <property type="protein sequence ID" value="PVH34513"/>
    <property type="gene ID" value="PAHAL_8G235800"/>
</dbReference>
<protein>
    <recommendedName>
        <fullName evidence="2">Disease resistance R13L4/SHOC-2-like LRR domain-containing protein</fullName>
    </recommendedName>
</protein>
<name>A0A2T8IA20_9POAL</name>